<dbReference type="EMBL" id="CAJVQA010001117">
    <property type="protein sequence ID" value="CAG8503139.1"/>
    <property type="molecule type" value="Genomic_DNA"/>
</dbReference>
<dbReference type="GO" id="GO:0008270">
    <property type="term" value="F:zinc ion binding"/>
    <property type="evidence" value="ECO:0007669"/>
    <property type="project" value="UniProtKB-KW"/>
</dbReference>
<keyword evidence="1" id="KW-0479">Metal-binding</keyword>
<feature type="domain" description="C2H2-type" evidence="2">
    <location>
        <begin position="528"/>
        <end position="556"/>
    </location>
</feature>
<organism evidence="3 4">
    <name type="scientific">Cetraspora pellucida</name>
    <dbReference type="NCBI Taxonomy" id="1433469"/>
    <lineage>
        <taxon>Eukaryota</taxon>
        <taxon>Fungi</taxon>
        <taxon>Fungi incertae sedis</taxon>
        <taxon>Mucoromycota</taxon>
        <taxon>Glomeromycotina</taxon>
        <taxon>Glomeromycetes</taxon>
        <taxon>Diversisporales</taxon>
        <taxon>Gigasporaceae</taxon>
        <taxon>Cetraspora</taxon>
    </lineage>
</organism>
<evidence type="ECO:0000313" key="4">
    <source>
        <dbReference type="Proteomes" id="UP000789759"/>
    </source>
</evidence>
<protein>
    <submittedName>
        <fullName evidence="3">5823_t:CDS:1</fullName>
    </submittedName>
</protein>
<comment type="caution">
    <text evidence="3">The sequence shown here is derived from an EMBL/GenBank/DDBJ whole genome shotgun (WGS) entry which is preliminary data.</text>
</comment>
<dbReference type="AlphaFoldDB" id="A0A9N9F222"/>
<evidence type="ECO:0000313" key="3">
    <source>
        <dbReference type="EMBL" id="CAG8503139.1"/>
    </source>
</evidence>
<dbReference type="PANTHER" id="PTHR46954">
    <property type="entry name" value="C2H2-TYPE DOMAIN-CONTAINING PROTEIN"/>
    <property type="match status" value="1"/>
</dbReference>
<reference evidence="3" key="1">
    <citation type="submission" date="2021-06" db="EMBL/GenBank/DDBJ databases">
        <authorList>
            <person name="Kallberg Y."/>
            <person name="Tangrot J."/>
            <person name="Rosling A."/>
        </authorList>
    </citation>
    <scope>NUCLEOTIDE SEQUENCE</scope>
    <source>
        <strain evidence="3">FL966</strain>
    </source>
</reference>
<dbReference type="Proteomes" id="UP000789759">
    <property type="component" value="Unassembled WGS sequence"/>
</dbReference>
<name>A0A9N9F222_9GLOM</name>
<dbReference type="PROSITE" id="PS00028">
    <property type="entry name" value="ZINC_FINGER_C2H2_1"/>
    <property type="match status" value="1"/>
</dbReference>
<dbReference type="PROSITE" id="PS50157">
    <property type="entry name" value="ZINC_FINGER_C2H2_2"/>
    <property type="match status" value="1"/>
</dbReference>
<evidence type="ECO:0000256" key="1">
    <source>
        <dbReference type="PROSITE-ProRule" id="PRU00042"/>
    </source>
</evidence>
<dbReference type="OrthoDB" id="2442841at2759"/>
<gene>
    <name evidence="3" type="ORF">CPELLU_LOCUS2548</name>
</gene>
<accession>A0A9N9F222</accession>
<proteinExistence type="predicted"/>
<keyword evidence="4" id="KW-1185">Reference proteome</keyword>
<evidence type="ECO:0000259" key="2">
    <source>
        <dbReference type="PROSITE" id="PS50157"/>
    </source>
</evidence>
<keyword evidence="1" id="KW-0862">Zinc</keyword>
<sequence length="586" mass="67186">MQQFFATPKYDKKSIYKNPKTQYYYFTNTFGYYHMIKAGNPLYPKKNLCTEAIEIREYLTTPIPIQSYVFYLFCNSNQVSSVQETISMSSIMIVVDKMISKNAVAQKKSLAIKKENAKKLVELEAIYEATKESKKISILKYNAAYQAKSNAKKLKKLYKNQKVVVYNSLGQPPLLFDYPGLYKHIHDCIEFEKAHSKQRHEIIKARMISHLRSALEIKYNEYLLRTTLNNYLLPRNSSSIVARAHHHPALVAITNVSKSEKKEHTDEHYCLASVKGVRQFAAMFLHHSVVISQDDKVKVLLGILAVGKTFQTMQTIHKTVILADHDFPIGAYQKLIPFVYLAIDPLDSNDTLRKSQLGIFVCPQYNIGTSFNTHMANLIKLTNQESFTNIFKNNNQPITPVKQAMCILSGKLAGITLLIDIFGSHLDSQDKNVMTQYVEDNLPSFQIEDNEKDLNIRKCDDLTCCHPKRHKESAAFLAENNKFLPPVLKSWNGHYLNSVHILQYADILKLPAYDAHCLSISSEMHHRFCCTFCGKYFPMLKIVTTHKKSKHMKQKKHKHTTLSNSLDDFSLNLTSTTPELTIMTVF</sequence>
<dbReference type="PANTHER" id="PTHR46954:SF1">
    <property type="entry name" value="C2H2-TYPE DOMAIN-CONTAINING PROTEIN"/>
    <property type="match status" value="1"/>
</dbReference>
<dbReference type="InterPro" id="IPR013087">
    <property type="entry name" value="Znf_C2H2_type"/>
</dbReference>
<keyword evidence="1" id="KW-0863">Zinc-finger</keyword>